<organism evidence="8 9">
    <name type="scientific">Romboutsia faecis</name>
    <dbReference type="NCBI Taxonomy" id="2764597"/>
    <lineage>
        <taxon>Bacteria</taxon>
        <taxon>Bacillati</taxon>
        <taxon>Bacillota</taxon>
        <taxon>Clostridia</taxon>
        <taxon>Peptostreptococcales</taxon>
        <taxon>Peptostreptococcaceae</taxon>
        <taxon>Romboutsia</taxon>
    </lineage>
</organism>
<sequence length="170" mass="20597">MKNDKIIDLYRNQSKIIVYYLMKNGCNLEDAQDIMHDSFIKAIKYIDGVDNNKISSWLFTVSMNTYKDYIKKSKKKNYIFIDNAYFYSELVDNYNLLEEYLKNEKSKDVLRVLNGMKDEYRSILIFKYDMELSYREIGLLLGLNENVVKTYMYRARNKFKEEWRKINEQI</sequence>
<dbReference type="PANTHER" id="PTHR43133:SF52">
    <property type="entry name" value="ECF RNA POLYMERASE SIGMA FACTOR SIGL"/>
    <property type="match status" value="1"/>
</dbReference>
<dbReference type="NCBIfam" id="TIGR02937">
    <property type="entry name" value="sigma70-ECF"/>
    <property type="match status" value="1"/>
</dbReference>
<keyword evidence="3" id="KW-0731">Sigma factor</keyword>
<dbReference type="InterPro" id="IPR007627">
    <property type="entry name" value="RNA_pol_sigma70_r2"/>
</dbReference>
<evidence type="ECO:0000313" key="9">
    <source>
        <dbReference type="Proteomes" id="UP000609849"/>
    </source>
</evidence>
<reference evidence="8 9" key="1">
    <citation type="submission" date="2020-08" db="EMBL/GenBank/DDBJ databases">
        <authorList>
            <person name="Liu C."/>
            <person name="Sun Q."/>
        </authorList>
    </citation>
    <scope>NUCLEOTIDE SEQUENCE [LARGE SCALE GENOMIC DNA]</scope>
    <source>
        <strain evidence="8 9">NSJ-18</strain>
    </source>
</reference>
<dbReference type="InterPro" id="IPR039425">
    <property type="entry name" value="RNA_pol_sigma-70-like"/>
</dbReference>
<accession>A0ABR7JML4</accession>
<dbReference type="Pfam" id="PF04542">
    <property type="entry name" value="Sigma70_r2"/>
    <property type="match status" value="1"/>
</dbReference>
<evidence type="ECO:0000313" key="8">
    <source>
        <dbReference type="EMBL" id="MBC5996153.1"/>
    </source>
</evidence>
<proteinExistence type="inferred from homology"/>
<gene>
    <name evidence="8" type="ORF">H8923_05210</name>
</gene>
<dbReference type="InterPro" id="IPR036388">
    <property type="entry name" value="WH-like_DNA-bd_sf"/>
</dbReference>
<evidence type="ECO:0000256" key="4">
    <source>
        <dbReference type="ARBA" id="ARBA00023125"/>
    </source>
</evidence>
<comment type="similarity">
    <text evidence="1">Belongs to the sigma-70 factor family. ECF subfamily.</text>
</comment>
<feature type="domain" description="RNA polymerase sigma factor 70 region 4 type 2" evidence="7">
    <location>
        <begin position="108"/>
        <end position="158"/>
    </location>
</feature>
<dbReference type="PANTHER" id="PTHR43133">
    <property type="entry name" value="RNA POLYMERASE ECF-TYPE SIGMA FACTO"/>
    <property type="match status" value="1"/>
</dbReference>
<dbReference type="RefSeq" id="WP_153924259.1">
    <property type="nucleotide sequence ID" value="NZ_JACRWE010000002.1"/>
</dbReference>
<evidence type="ECO:0000256" key="1">
    <source>
        <dbReference type="ARBA" id="ARBA00010641"/>
    </source>
</evidence>
<evidence type="ECO:0000259" key="6">
    <source>
        <dbReference type="Pfam" id="PF04542"/>
    </source>
</evidence>
<dbReference type="Gene3D" id="1.10.10.10">
    <property type="entry name" value="Winged helix-like DNA-binding domain superfamily/Winged helix DNA-binding domain"/>
    <property type="match status" value="1"/>
</dbReference>
<dbReference type="InterPro" id="IPR013324">
    <property type="entry name" value="RNA_pol_sigma_r3/r4-like"/>
</dbReference>
<evidence type="ECO:0000256" key="2">
    <source>
        <dbReference type="ARBA" id="ARBA00023015"/>
    </source>
</evidence>
<protein>
    <submittedName>
        <fullName evidence="8">RNA polymerase sigma factor</fullName>
    </submittedName>
</protein>
<dbReference type="Gene3D" id="1.10.1740.10">
    <property type="match status" value="1"/>
</dbReference>
<dbReference type="Proteomes" id="UP000609849">
    <property type="component" value="Unassembled WGS sequence"/>
</dbReference>
<comment type="caution">
    <text evidence="8">The sequence shown here is derived from an EMBL/GenBank/DDBJ whole genome shotgun (WGS) entry which is preliminary data.</text>
</comment>
<dbReference type="CDD" id="cd06171">
    <property type="entry name" value="Sigma70_r4"/>
    <property type="match status" value="1"/>
</dbReference>
<evidence type="ECO:0000256" key="5">
    <source>
        <dbReference type="ARBA" id="ARBA00023163"/>
    </source>
</evidence>
<dbReference type="InterPro" id="IPR013325">
    <property type="entry name" value="RNA_pol_sigma_r2"/>
</dbReference>
<name>A0ABR7JML4_9FIRM</name>
<feature type="domain" description="RNA polymerase sigma-70 region 2" evidence="6">
    <location>
        <begin position="16"/>
        <end position="74"/>
    </location>
</feature>
<keyword evidence="4" id="KW-0238">DNA-binding</keyword>
<dbReference type="InterPro" id="IPR013249">
    <property type="entry name" value="RNA_pol_sigma70_r4_t2"/>
</dbReference>
<evidence type="ECO:0000259" key="7">
    <source>
        <dbReference type="Pfam" id="PF08281"/>
    </source>
</evidence>
<keyword evidence="2" id="KW-0805">Transcription regulation</keyword>
<keyword evidence="9" id="KW-1185">Reference proteome</keyword>
<evidence type="ECO:0000256" key="3">
    <source>
        <dbReference type="ARBA" id="ARBA00023082"/>
    </source>
</evidence>
<keyword evidence="5" id="KW-0804">Transcription</keyword>
<dbReference type="EMBL" id="JACRWE010000002">
    <property type="protein sequence ID" value="MBC5996153.1"/>
    <property type="molecule type" value="Genomic_DNA"/>
</dbReference>
<dbReference type="SUPFAM" id="SSF88946">
    <property type="entry name" value="Sigma2 domain of RNA polymerase sigma factors"/>
    <property type="match status" value="1"/>
</dbReference>
<dbReference type="SUPFAM" id="SSF88659">
    <property type="entry name" value="Sigma3 and sigma4 domains of RNA polymerase sigma factors"/>
    <property type="match status" value="1"/>
</dbReference>
<dbReference type="Pfam" id="PF08281">
    <property type="entry name" value="Sigma70_r4_2"/>
    <property type="match status" value="1"/>
</dbReference>
<dbReference type="InterPro" id="IPR014284">
    <property type="entry name" value="RNA_pol_sigma-70_dom"/>
</dbReference>